<dbReference type="PRINTS" id="PR00385">
    <property type="entry name" value="P450"/>
</dbReference>
<keyword evidence="3" id="KW-0479">Metal-binding</keyword>
<comment type="cofactor">
    <cofactor evidence="1">
        <name>heme</name>
        <dbReference type="ChEBI" id="CHEBI:30413"/>
    </cofactor>
</comment>
<dbReference type="SUPFAM" id="SSF48264">
    <property type="entry name" value="Cytochrome P450"/>
    <property type="match status" value="1"/>
</dbReference>
<evidence type="ECO:0000313" key="6">
    <source>
        <dbReference type="Proteomes" id="UP001277761"/>
    </source>
</evidence>
<dbReference type="InterPro" id="IPR002401">
    <property type="entry name" value="Cyt_P450_E_grp-I"/>
</dbReference>
<evidence type="ECO:0000256" key="3">
    <source>
        <dbReference type="RuleBase" id="RU000461"/>
    </source>
</evidence>
<dbReference type="Pfam" id="PF00067">
    <property type="entry name" value="p450"/>
    <property type="match status" value="1"/>
</dbReference>
<dbReference type="RefSeq" id="WP_319953968.1">
    <property type="nucleotide sequence ID" value="NZ_JAXAVX010000003.1"/>
</dbReference>
<feature type="compositionally biased region" description="Polar residues" evidence="4">
    <location>
        <begin position="1"/>
        <end position="12"/>
    </location>
</feature>
<comment type="similarity">
    <text evidence="2 3">Belongs to the cytochrome P450 family.</text>
</comment>
<evidence type="ECO:0000256" key="4">
    <source>
        <dbReference type="SAM" id="MobiDB-lite"/>
    </source>
</evidence>
<sequence>MSSIANPSSATTGRGLPLPPGPHGPAAARALGRLARDPWLGPRELQRRYGDVVRLPVPFKEIVLLGHPDQIAQVNVAHRERYGRSAMVTETMRVQGSPHHASWFEADDAEWARGRQLLQPHFTQKALTQLGDLFTAAITEHVDGWGAAADAGTPLELHERLKALALAVLYNAMFSRRIAAEEMDRLLEALDARMLATTVRTGMFPLPGWVPRPKQRAGDRADAWLDDYLAGIIADRRAHPTGTTDVLRVLLDARYEDGTPLEDHKVRTEMLFLVIGGHETTAAGMAWTFALLAQHPEIAERVRAEVDALGGVPVGPQHLPQLELTRACFDEASRLQGSLVINPKVALEDDELGGYRIPKGATVLWSNVTLQRDPRFWGPDAERFRPDRWLDGSPTPAGAFQAFGRGPRMCLGKRLAYIEAVATVATAFQRYRFSAPPGWEIRHEYQMSMGVKGGVPLRLERR</sequence>
<gene>
    <name evidence="5" type="ORF">SK069_09445</name>
</gene>
<keyword evidence="6" id="KW-1185">Reference proteome</keyword>
<keyword evidence="3" id="KW-0560">Oxidoreductase</keyword>
<dbReference type="PROSITE" id="PS00086">
    <property type="entry name" value="CYTOCHROME_P450"/>
    <property type="match status" value="1"/>
</dbReference>
<accession>A0ABU4VLK0</accession>
<dbReference type="Proteomes" id="UP001277761">
    <property type="component" value="Unassembled WGS sequence"/>
</dbReference>
<reference evidence="5 6" key="1">
    <citation type="submission" date="2023-11" db="EMBL/GenBank/DDBJ databases">
        <authorList>
            <person name="Xu M."/>
            <person name="Jiang T."/>
        </authorList>
    </citation>
    <scope>NUCLEOTIDE SEQUENCE [LARGE SCALE GENOMIC DNA]</scope>
    <source>
        <strain evidence="5 6">SD</strain>
    </source>
</reference>
<dbReference type="InterPro" id="IPR001128">
    <property type="entry name" value="Cyt_P450"/>
</dbReference>
<dbReference type="PRINTS" id="PR00463">
    <property type="entry name" value="EP450I"/>
</dbReference>
<keyword evidence="3" id="KW-0503">Monooxygenase</keyword>
<keyword evidence="3" id="KW-0408">Iron</keyword>
<evidence type="ECO:0000256" key="2">
    <source>
        <dbReference type="ARBA" id="ARBA00010617"/>
    </source>
</evidence>
<dbReference type="PANTHER" id="PTHR24305">
    <property type="entry name" value="CYTOCHROME P450"/>
    <property type="match status" value="1"/>
</dbReference>
<proteinExistence type="inferred from homology"/>
<organism evidence="5 6">
    <name type="scientific">Patulibacter brassicae</name>
    <dbReference type="NCBI Taxonomy" id="1705717"/>
    <lineage>
        <taxon>Bacteria</taxon>
        <taxon>Bacillati</taxon>
        <taxon>Actinomycetota</taxon>
        <taxon>Thermoleophilia</taxon>
        <taxon>Solirubrobacterales</taxon>
        <taxon>Patulibacteraceae</taxon>
        <taxon>Patulibacter</taxon>
    </lineage>
</organism>
<dbReference type="InterPro" id="IPR017972">
    <property type="entry name" value="Cyt_P450_CS"/>
</dbReference>
<dbReference type="EMBL" id="JAXAVX010000003">
    <property type="protein sequence ID" value="MDX8151816.1"/>
    <property type="molecule type" value="Genomic_DNA"/>
</dbReference>
<evidence type="ECO:0000256" key="1">
    <source>
        <dbReference type="ARBA" id="ARBA00001971"/>
    </source>
</evidence>
<dbReference type="InterPro" id="IPR050121">
    <property type="entry name" value="Cytochrome_P450_monoxygenase"/>
</dbReference>
<dbReference type="PANTHER" id="PTHR24305:SF166">
    <property type="entry name" value="CYTOCHROME P450 12A4, MITOCHONDRIAL-RELATED"/>
    <property type="match status" value="1"/>
</dbReference>
<dbReference type="Gene3D" id="1.10.630.10">
    <property type="entry name" value="Cytochrome P450"/>
    <property type="match status" value="1"/>
</dbReference>
<name>A0ABU4VLK0_9ACTN</name>
<comment type="caution">
    <text evidence="5">The sequence shown here is derived from an EMBL/GenBank/DDBJ whole genome shotgun (WGS) entry which is preliminary data.</text>
</comment>
<dbReference type="InterPro" id="IPR036396">
    <property type="entry name" value="Cyt_P450_sf"/>
</dbReference>
<protein>
    <submittedName>
        <fullName evidence="5">Cytochrome P450</fullName>
    </submittedName>
</protein>
<feature type="region of interest" description="Disordered" evidence="4">
    <location>
        <begin position="1"/>
        <end position="25"/>
    </location>
</feature>
<keyword evidence="3" id="KW-0349">Heme</keyword>
<evidence type="ECO:0000313" key="5">
    <source>
        <dbReference type="EMBL" id="MDX8151816.1"/>
    </source>
</evidence>